<dbReference type="KEGG" id="nvr:FEJ81_21155"/>
<accession>A0A4P8WRX4</accession>
<evidence type="ECO:0000313" key="1">
    <source>
        <dbReference type="EMBL" id="QCS44811.1"/>
    </source>
</evidence>
<geneLocation type="plasmid" evidence="2">
    <name>pnve414</name>
</geneLocation>
<gene>
    <name evidence="1" type="ORF">FEJ81_21155</name>
</gene>
<dbReference type="AlphaFoldDB" id="A0A4P8WRX4"/>
<dbReference type="EMBL" id="CP040332">
    <property type="protein sequence ID" value="QCS44811.1"/>
    <property type="molecule type" value="Genomic_DNA"/>
</dbReference>
<dbReference type="InterPro" id="IPR014509">
    <property type="entry name" value="YjdF-like"/>
</dbReference>
<evidence type="ECO:0000313" key="2">
    <source>
        <dbReference type="Proteomes" id="UP000302218"/>
    </source>
</evidence>
<dbReference type="RefSeq" id="WP_138247201.1">
    <property type="nucleotide sequence ID" value="NZ_CP040332.1"/>
</dbReference>
<dbReference type="GeneID" id="40267837"/>
<keyword evidence="1" id="KW-0614">Plasmid</keyword>
<dbReference type="Pfam" id="PF09997">
    <property type="entry name" value="DUF2238"/>
    <property type="match status" value="1"/>
</dbReference>
<dbReference type="OrthoDB" id="313603at2157"/>
<reference evidence="2" key="1">
    <citation type="submission" date="2019-05" db="EMBL/GenBank/DDBJ databases">
        <title>Genome sequence and methylation pattern of the halophilic Archaeon Natrinema versiforme BOL5-4.</title>
        <authorList>
            <person name="DasSarma P."/>
            <person name="Anton B.P."/>
            <person name="DasSarma S.L."/>
            <person name="Martinez F.L."/>
            <person name="Guzman D."/>
            <person name="Roberts R.J."/>
            <person name="DasSarma S."/>
        </authorList>
    </citation>
    <scope>NUCLEOTIDE SEQUENCE [LARGE SCALE GENOMIC DNA]</scope>
    <source>
        <strain evidence="2">BOL5-4</strain>
        <plasmid evidence="2">pnve414</plasmid>
    </source>
</reference>
<name>A0A4P8WRX4_9EURY</name>
<evidence type="ECO:0008006" key="3">
    <source>
        <dbReference type="Google" id="ProtNLM"/>
    </source>
</evidence>
<proteinExistence type="predicted"/>
<dbReference type="Proteomes" id="UP000302218">
    <property type="component" value="Plasmid pNVE414"/>
</dbReference>
<organism evidence="1 2">
    <name type="scientific">Natrinema versiforme</name>
    <dbReference type="NCBI Taxonomy" id="88724"/>
    <lineage>
        <taxon>Archaea</taxon>
        <taxon>Methanobacteriati</taxon>
        <taxon>Methanobacteriota</taxon>
        <taxon>Stenosarchaea group</taxon>
        <taxon>Halobacteria</taxon>
        <taxon>Halobacteriales</taxon>
        <taxon>Natrialbaceae</taxon>
        <taxon>Natrinema</taxon>
    </lineage>
</organism>
<protein>
    <recommendedName>
        <fullName evidence="3">DUF2238 domain-containing protein</fullName>
    </recommendedName>
</protein>
<sequence length="213" mass="23423">MITTLTTWLRSQRGDDSERTANLGLQLAIVTALVEGVRRRDPSVIVNGIVSLLFAAIPRYLENRYGARFRPWQRLWVSGAALVHTLGMLGPYDRIWWWDHLAHTLSGVVVAGATDIAFRAEAEKDTQGNGLPKSRPAVIAGVTLGFGVLWEVLEYTIHAIADRKGFEPLLVHYGRLDAIGDIIFDLLGAGLVVKFGRDGLSNVTESITDDSDD</sequence>